<dbReference type="InterPro" id="IPR005467">
    <property type="entry name" value="His_kinase_dom"/>
</dbReference>
<dbReference type="Gene3D" id="3.30.450.20">
    <property type="entry name" value="PAS domain"/>
    <property type="match status" value="1"/>
</dbReference>
<dbReference type="InterPro" id="IPR003661">
    <property type="entry name" value="HisK_dim/P_dom"/>
</dbReference>
<dbReference type="Pfam" id="PF08448">
    <property type="entry name" value="PAS_4"/>
    <property type="match status" value="1"/>
</dbReference>
<keyword evidence="6" id="KW-0812">Transmembrane</keyword>
<evidence type="ECO:0000313" key="18">
    <source>
        <dbReference type="Proteomes" id="UP000241890"/>
    </source>
</evidence>
<dbReference type="SMART" id="SM00387">
    <property type="entry name" value="HATPase_c"/>
    <property type="match status" value="1"/>
</dbReference>
<dbReference type="Gene3D" id="3.30.565.10">
    <property type="entry name" value="Histidine kinase-like ATPase, C-terminal domain"/>
    <property type="match status" value="1"/>
</dbReference>
<dbReference type="SMART" id="SM00448">
    <property type="entry name" value="REC"/>
    <property type="match status" value="1"/>
</dbReference>
<dbReference type="InterPro" id="IPR013656">
    <property type="entry name" value="PAS_4"/>
</dbReference>
<dbReference type="Gene3D" id="3.40.50.2300">
    <property type="match status" value="1"/>
</dbReference>
<evidence type="ECO:0000256" key="3">
    <source>
        <dbReference type="ARBA" id="ARBA00012438"/>
    </source>
</evidence>
<dbReference type="SUPFAM" id="SSF52172">
    <property type="entry name" value="CheY-like"/>
    <property type="match status" value="1"/>
</dbReference>
<keyword evidence="18" id="KW-1185">Reference proteome</keyword>
<dbReference type="PANTHER" id="PTHR45339:SF1">
    <property type="entry name" value="HYBRID SIGNAL TRANSDUCTION HISTIDINE KINASE J"/>
    <property type="match status" value="1"/>
</dbReference>
<keyword evidence="7" id="KW-0547">Nucleotide-binding</keyword>
<dbReference type="PANTHER" id="PTHR45339">
    <property type="entry name" value="HYBRID SIGNAL TRANSDUCTION HISTIDINE KINASE J"/>
    <property type="match status" value="1"/>
</dbReference>
<evidence type="ECO:0000256" key="6">
    <source>
        <dbReference type="ARBA" id="ARBA00022692"/>
    </source>
</evidence>
<evidence type="ECO:0000256" key="12">
    <source>
        <dbReference type="ARBA" id="ARBA00023136"/>
    </source>
</evidence>
<gene>
    <name evidence="17" type="ORF">FCC1311_029512</name>
</gene>
<evidence type="ECO:0000256" key="14">
    <source>
        <dbReference type="SAM" id="MobiDB-lite"/>
    </source>
</evidence>
<feature type="modified residue" description="4-aspartylphosphate" evidence="13">
    <location>
        <position position="757"/>
    </location>
</feature>
<keyword evidence="10" id="KW-1133">Transmembrane helix</keyword>
<keyword evidence="8" id="KW-0418">Kinase</keyword>
<dbReference type="InterPro" id="IPR036890">
    <property type="entry name" value="HATPase_C_sf"/>
</dbReference>
<evidence type="ECO:0000256" key="4">
    <source>
        <dbReference type="ARBA" id="ARBA00022553"/>
    </source>
</evidence>
<dbReference type="InterPro" id="IPR036097">
    <property type="entry name" value="HisK_dim/P_sf"/>
</dbReference>
<dbReference type="InterPro" id="IPR011006">
    <property type="entry name" value="CheY-like_superfamily"/>
</dbReference>
<name>A0A2R5G6W4_9STRA</name>
<dbReference type="EC" id="2.7.13.3" evidence="3"/>
<dbReference type="GO" id="GO:0016020">
    <property type="term" value="C:membrane"/>
    <property type="evidence" value="ECO:0007669"/>
    <property type="project" value="UniProtKB-SubCell"/>
</dbReference>
<comment type="catalytic activity">
    <reaction evidence="1">
        <text>ATP + protein L-histidine = ADP + protein N-phospho-L-histidine.</text>
        <dbReference type="EC" id="2.7.13.3"/>
    </reaction>
</comment>
<sequence length="846" mass="91538">METPATLDAATAADLDANVDTASDRVETLAHETRMLPEVADGMERDKTAAPEAAEDLPELPVTAETVRKLQEQNRALVAEAKRLRAHRNAMATALNGARVPICRHKGDKRKTLEWGNNVFWEKVNKRNLTEKVKVGASLIDAGWPVIGGKDSFSWYEIGPDGGEVKLGSLMEDEDYFDEVGTSSLDAQTGVRDEADSQTGEPETNEDTAHTQTASGKLAQTFAVGFWTPSLETTGSLTRAALLDLLAGSTLPAVVAYLDRDGIYRFANSSYLEFVQQPRVLGLHYKDVLPGAVVKIIEPRLTRALAGEALSHQSTVPRPDGKRDENGEVIYQNYEVRTVPDFRNGGVQGCLIVALDVTERAKQEKALLKAKHEAEAASKAKSEFLSVITHEIRTPLVAVLGFAELLEKTTLAKAQRDMLKQIESSGELLLQLLNDILDMAKIEAGKLELEQGEVKLFTLLKTVHDITSGPAQRKQLEWNLEIGDCVPAELIGDQARFSQILLNLLGNAVKFTPRGGRVTLRAAGIAQSAALPYSDLRSPSSSRSNSTCSMNSGVRDIGVNRAKRHRASSTAGAIDTLVLEVQDSGIGIAQEKLDTVFEAFTQAESSTTRKYGGTGLGLQLCKRLAALLGGDLSVHSELNVGSVFRVTVPIRVERDTEFLPSGLVTQEYLTQGAASETMNEQFGALLDQSDAASAAPTPMDLNVLLVEDTPVNQVIMRRFLEAAAVVVDTADHGEEALHKFKATCEGVGRPYDLIFMDIQMPVMDGFDATRNIRKIEQEAGLDPVPIVALTAFAVKSDLQRCLEAGCDRFLIKPVKRKDLLSAISQYSQGPGMGTLPSSSSGDSCSA</sequence>
<dbReference type="AlphaFoldDB" id="A0A2R5G6W4"/>
<dbReference type="Proteomes" id="UP000241890">
    <property type="component" value="Unassembled WGS sequence"/>
</dbReference>
<dbReference type="InParanoid" id="A0A2R5G6W4"/>
<evidence type="ECO:0000256" key="10">
    <source>
        <dbReference type="ARBA" id="ARBA00022989"/>
    </source>
</evidence>
<dbReference type="CDD" id="cd16922">
    <property type="entry name" value="HATPase_EvgS-ArcB-TorS-like"/>
    <property type="match status" value="1"/>
</dbReference>
<evidence type="ECO:0000259" key="16">
    <source>
        <dbReference type="PROSITE" id="PS50110"/>
    </source>
</evidence>
<feature type="domain" description="Response regulatory" evidence="16">
    <location>
        <begin position="702"/>
        <end position="827"/>
    </location>
</feature>
<dbReference type="Pfam" id="PF00512">
    <property type="entry name" value="HisKA"/>
    <property type="match status" value="1"/>
</dbReference>
<dbReference type="SUPFAM" id="SSF47384">
    <property type="entry name" value="Homodimeric domain of signal transducing histidine kinase"/>
    <property type="match status" value="1"/>
</dbReference>
<protein>
    <recommendedName>
        <fullName evidence="3">histidine kinase</fullName>
        <ecNumber evidence="3">2.7.13.3</ecNumber>
    </recommendedName>
</protein>
<evidence type="ECO:0000259" key="15">
    <source>
        <dbReference type="PROSITE" id="PS50109"/>
    </source>
</evidence>
<evidence type="ECO:0000256" key="5">
    <source>
        <dbReference type="ARBA" id="ARBA00022679"/>
    </source>
</evidence>
<dbReference type="SUPFAM" id="SSF55785">
    <property type="entry name" value="PYP-like sensor domain (PAS domain)"/>
    <property type="match status" value="1"/>
</dbReference>
<keyword evidence="4 13" id="KW-0597">Phosphoprotein</keyword>
<keyword evidence="12" id="KW-0472">Membrane</keyword>
<comment type="caution">
    <text evidence="17">The sequence shown here is derived from an EMBL/GenBank/DDBJ whole genome shotgun (WGS) entry which is preliminary data.</text>
</comment>
<organism evidence="17 18">
    <name type="scientific">Hondaea fermentalgiana</name>
    <dbReference type="NCBI Taxonomy" id="2315210"/>
    <lineage>
        <taxon>Eukaryota</taxon>
        <taxon>Sar</taxon>
        <taxon>Stramenopiles</taxon>
        <taxon>Bigyra</taxon>
        <taxon>Labyrinthulomycetes</taxon>
        <taxon>Thraustochytrida</taxon>
        <taxon>Thraustochytriidae</taxon>
        <taxon>Hondaea</taxon>
    </lineage>
</organism>
<evidence type="ECO:0000256" key="13">
    <source>
        <dbReference type="PROSITE-ProRule" id="PRU00169"/>
    </source>
</evidence>
<dbReference type="CDD" id="cd00082">
    <property type="entry name" value="HisKA"/>
    <property type="match status" value="1"/>
</dbReference>
<dbReference type="PROSITE" id="PS50110">
    <property type="entry name" value="RESPONSE_REGULATORY"/>
    <property type="match status" value="1"/>
</dbReference>
<keyword evidence="11" id="KW-0902">Two-component regulatory system</keyword>
<evidence type="ECO:0000256" key="2">
    <source>
        <dbReference type="ARBA" id="ARBA00004370"/>
    </source>
</evidence>
<dbReference type="InterPro" id="IPR003594">
    <property type="entry name" value="HATPase_dom"/>
</dbReference>
<dbReference type="GO" id="GO:0005524">
    <property type="term" value="F:ATP binding"/>
    <property type="evidence" value="ECO:0007669"/>
    <property type="project" value="UniProtKB-KW"/>
</dbReference>
<evidence type="ECO:0000256" key="7">
    <source>
        <dbReference type="ARBA" id="ARBA00022741"/>
    </source>
</evidence>
<dbReference type="CDD" id="cd17546">
    <property type="entry name" value="REC_hyHK_CKI1_RcsC-like"/>
    <property type="match status" value="1"/>
</dbReference>
<dbReference type="Pfam" id="PF00072">
    <property type="entry name" value="Response_reg"/>
    <property type="match status" value="1"/>
</dbReference>
<evidence type="ECO:0000313" key="17">
    <source>
        <dbReference type="EMBL" id="GBG26730.1"/>
    </source>
</evidence>
<keyword evidence="9" id="KW-0067">ATP-binding</keyword>
<evidence type="ECO:0000256" key="1">
    <source>
        <dbReference type="ARBA" id="ARBA00000085"/>
    </source>
</evidence>
<dbReference type="PROSITE" id="PS50109">
    <property type="entry name" value="HIS_KIN"/>
    <property type="match status" value="1"/>
</dbReference>
<accession>A0A2R5G6W4</accession>
<dbReference type="SMART" id="SM00388">
    <property type="entry name" value="HisKA"/>
    <property type="match status" value="1"/>
</dbReference>
<dbReference type="FunFam" id="1.10.287.130:FF:000004">
    <property type="entry name" value="Ethylene receptor 1"/>
    <property type="match status" value="1"/>
</dbReference>
<reference evidence="17 18" key="1">
    <citation type="submission" date="2017-12" db="EMBL/GenBank/DDBJ databases">
        <title>Sequencing, de novo assembly and annotation of complete genome of a new Thraustochytrid species, strain FCC1311.</title>
        <authorList>
            <person name="Sedici K."/>
            <person name="Godart F."/>
            <person name="Aiese Cigliano R."/>
            <person name="Sanseverino W."/>
            <person name="Barakat M."/>
            <person name="Ortet P."/>
            <person name="Marechal E."/>
            <person name="Cagnac O."/>
            <person name="Amato A."/>
        </authorList>
    </citation>
    <scope>NUCLEOTIDE SEQUENCE [LARGE SCALE GENOMIC DNA]</scope>
</reference>
<dbReference type="InterPro" id="IPR035965">
    <property type="entry name" value="PAS-like_dom_sf"/>
</dbReference>
<dbReference type="SUPFAM" id="SSF55874">
    <property type="entry name" value="ATPase domain of HSP90 chaperone/DNA topoisomerase II/histidine kinase"/>
    <property type="match status" value="1"/>
</dbReference>
<dbReference type="EMBL" id="BEYU01000022">
    <property type="protein sequence ID" value="GBG26730.1"/>
    <property type="molecule type" value="Genomic_DNA"/>
</dbReference>
<comment type="subcellular location">
    <subcellularLocation>
        <location evidence="2">Membrane</location>
    </subcellularLocation>
</comment>
<keyword evidence="5" id="KW-0808">Transferase</keyword>
<dbReference type="OrthoDB" id="287671at2759"/>
<evidence type="ECO:0000256" key="11">
    <source>
        <dbReference type="ARBA" id="ARBA00023012"/>
    </source>
</evidence>
<proteinExistence type="predicted"/>
<evidence type="ECO:0000256" key="8">
    <source>
        <dbReference type="ARBA" id="ARBA00022777"/>
    </source>
</evidence>
<dbReference type="Pfam" id="PF02518">
    <property type="entry name" value="HATPase_c"/>
    <property type="match status" value="1"/>
</dbReference>
<feature type="domain" description="Histidine kinase" evidence="15">
    <location>
        <begin position="387"/>
        <end position="652"/>
    </location>
</feature>
<dbReference type="InterPro" id="IPR004358">
    <property type="entry name" value="Sig_transdc_His_kin-like_C"/>
</dbReference>
<dbReference type="InterPro" id="IPR001789">
    <property type="entry name" value="Sig_transdc_resp-reg_receiver"/>
</dbReference>
<dbReference type="PRINTS" id="PR00344">
    <property type="entry name" value="BCTRLSENSOR"/>
</dbReference>
<dbReference type="Gene3D" id="1.10.287.130">
    <property type="match status" value="1"/>
</dbReference>
<dbReference type="GO" id="GO:0000155">
    <property type="term" value="F:phosphorelay sensor kinase activity"/>
    <property type="evidence" value="ECO:0007669"/>
    <property type="project" value="InterPro"/>
</dbReference>
<feature type="region of interest" description="Disordered" evidence="14">
    <location>
        <begin position="187"/>
        <end position="212"/>
    </location>
</feature>
<evidence type="ECO:0000256" key="9">
    <source>
        <dbReference type="ARBA" id="ARBA00022840"/>
    </source>
</evidence>